<protein>
    <recommendedName>
        <fullName evidence="3">Transposase family Tnp2 protein</fullName>
    </recommendedName>
</protein>
<sequence>MPPCYCLQERSKAYLAASAKACEAEDEMIANAISKLTLSGSISPSLPPSPLSHKQPGPGTQRARIEQSLQILRDVECDFEALKASVLPLLSSIGTPKRCGNIFPLRSSIAATRLLQDRLSDVSNRASSLNNAQKEWNSLLKKCPGDTSPLPGNTFNSGCSSYQSAGVPLYALNATIRHSGCLLDPDTVTSKFGLEGKYTIMATCPDPSCHKTYAPKFEGNSPIPIYPKYCTHKQFSGGSSSNSFTDYTANISSHPGFEDIMDGAWDKNCKTSDTMHNIFDSDFLRDFKGPDGKLFGVGGQEGRYGFSMSVDFFSPYTNKQAGKKCSIGVISLVCLNLPPSMRYKPENMFLAGVIPGLKEPPLTALNHYLTPLIDELLTFWESGVHISKTFNYPDGRLIRCALIALICDLPAARKTAGFAASSHEHFCLLCHCTRSRHGYGHTDTQSWRWRTNEECRHHADQYISVESVEMRAEIFNDAGIRWSELLRLPYFDITHNVVVDSMHNLFLGLIKEHFCGILSIALPSREEEPVLDIEFGQIPAGFTSKERKSVKKLRKWLQAPLASTFSSGPEQALKKMKSLHLAALKFACEQLRCPSTVNKPRTTKGHWADSLLTWQLAQTERRAPGADTSTAHGFVLSQDEVEEIWSDIRELLTPSWLTSVPSNVVIIATSHTMSQANADAYLMHMRNYIISIKCLFPTYKFCPNHHMALHIREFLIRFSPVHAWWTFPFERLIGMLQRMPSSGKIGELEETITKAFTRAANLRALPLKASCLEIIQNCQPMFQKMTNLNVRDALVPDMRAFASIMEPSAEGDNPVWADLTKRSIPEDLSLALAEFLEGPTPSEAHFLSHLSIDGVNYATSSKHAGNSCVLLHHPHNYKSRNIECLDAAQIKYIVQVSSGDNSIQTYIGLSRYLHADVVHDPYSRFPAFPARLSSRKLGVLEIATPDQLFNHFACLPVCIEGRDLFAVLSLSHTYLHLPPVDDGMDVDDVDMS</sequence>
<dbReference type="Pfam" id="PF02992">
    <property type="entry name" value="Transposase_21"/>
    <property type="match status" value="1"/>
</dbReference>
<proteinExistence type="predicted"/>
<organism evidence="1 2">
    <name type="scientific">Cyclocybe aegerita</name>
    <name type="common">Black poplar mushroom</name>
    <name type="synonym">Agrocybe aegerita</name>
    <dbReference type="NCBI Taxonomy" id="1973307"/>
    <lineage>
        <taxon>Eukaryota</taxon>
        <taxon>Fungi</taxon>
        <taxon>Dikarya</taxon>
        <taxon>Basidiomycota</taxon>
        <taxon>Agaricomycotina</taxon>
        <taxon>Agaricomycetes</taxon>
        <taxon>Agaricomycetidae</taxon>
        <taxon>Agaricales</taxon>
        <taxon>Agaricineae</taxon>
        <taxon>Bolbitiaceae</taxon>
        <taxon>Cyclocybe</taxon>
    </lineage>
</organism>
<dbReference type="Proteomes" id="UP000467700">
    <property type="component" value="Unassembled WGS sequence"/>
</dbReference>
<evidence type="ECO:0000313" key="1">
    <source>
        <dbReference type="EMBL" id="CAA7270442.1"/>
    </source>
</evidence>
<reference evidence="1 2" key="1">
    <citation type="submission" date="2020-01" db="EMBL/GenBank/DDBJ databases">
        <authorList>
            <person name="Gupta K D."/>
        </authorList>
    </citation>
    <scope>NUCLEOTIDE SEQUENCE [LARGE SCALE GENOMIC DNA]</scope>
</reference>
<comment type="caution">
    <text evidence="1">The sequence shown here is derived from an EMBL/GenBank/DDBJ whole genome shotgun (WGS) entry which is preliminary data.</text>
</comment>
<dbReference type="EMBL" id="CACVBS010000090">
    <property type="protein sequence ID" value="CAA7270442.1"/>
    <property type="molecule type" value="Genomic_DNA"/>
</dbReference>
<dbReference type="PANTHER" id="PTHR46579">
    <property type="entry name" value="F5/8 TYPE C DOMAIN-CONTAINING PROTEIN-RELATED"/>
    <property type="match status" value="1"/>
</dbReference>
<gene>
    <name evidence="1" type="ORF">AAE3_LOCUS12807</name>
</gene>
<dbReference type="AlphaFoldDB" id="A0A8S0X8H9"/>
<evidence type="ECO:0008006" key="3">
    <source>
        <dbReference type="Google" id="ProtNLM"/>
    </source>
</evidence>
<name>A0A8S0X8H9_CYCAE</name>
<evidence type="ECO:0000313" key="2">
    <source>
        <dbReference type="Proteomes" id="UP000467700"/>
    </source>
</evidence>
<keyword evidence="2" id="KW-1185">Reference proteome</keyword>
<dbReference type="PANTHER" id="PTHR46579:SF2">
    <property type="entry name" value="C2H2-TYPE DOMAIN-CONTAINING PROTEIN"/>
    <property type="match status" value="1"/>
</dbReference>
<accession>A0A8S0X8H9</accession>
<dbReference type="OrthoDB" id="3269001at2759"/>
<dbReference type="InterPro" id="IPR004242">
    <property type="entry name" value="Transposase_21"/>
</dbReference>